<dbReference type="InterPro" id="IPR042100">
    <property type="entry name" value="Bug_dom1"/>
</dbReference>
<reference evidence="3 4" key="1">
    <citation type="submission" date="2020-04" db="EMBL/GenBank/DDBJ databases">
        <title>Ramlibacter sp. G-1-2-2 isolated from soil.</title>
        <authorList>
            <person name="Dahal R.H."/>
        </authorList>
    </citation>
    <scope>NUCLEOTIDE SEQUENCE [LARGE SCALE GENOMIC DNA]</scope>
    <source>
        <strain evidence="3 4">G-1-2-2</strain>
    </source>
</reference>
<dbReference type="Gene3D" id="3.40.190.150">
    <property type="entry name" value="Bordetella uptake gene, domain 1"/>
    <property type="match status" value="1"/>
</dbReference>
<organism evidence="3 4">
    <name type="scientific">Ramlibacter agri</name>
    <dbReference type="NCBI Taxonomy" id="2728837"/>
    <lineage>
        <taxon>Bacteria</taxon>
        <taxon>Pseudomonadati</taxon>
        <taxon>Pseudomonadota</taxon>
        <taxon>Betaproteobacteria</taxon>
        <taxon>Burkholderiales</taxon>
        <taxon>Comamonadaceae</taxon>
        <taxon>Ramlibacter</taxon>
    </lineage>
</organism>
<evidence type="ECO:0000256" key="2">
    <source>
        <dbReference type="SAM" id="SignalP"/>
    </source>
</evidence>
<dbReference type="Gene3D" id="3.40.190.10">
    <property type="entry name" value="Periplasmic binding protein-like II"/>
    <property type="match status" value="1"/>
</dbReference>
<evidence type="ECO:0000313" key="4">
    <source>
        <dbReference type="Proteomes" id="UP000541185"/>
    </source>
</evidence>
<dbReference type="PANTHER" id="PTHR42928">
    <property type="entry name" value="TRICARBOXYLATE-BINDING PROTEIN"/>
    <property type="match status" value="1"/>
</dbReference>
<dbReference type="Proteomes" id="UP000541185">
    <property type="component" value="Unassembled WGS sequence"/>
</dbReference>
<dbReference type="InterPro" id="IPR005064">
    <property type="entry name" value="BUG"/>
</dbReference>
<name>A0A848H015_9BURK</name>
<dbReference type="PANTHER" id="PTHR42928:SF5">
    <property type="entry name" value="BLR1237 PROTEIN"/>
    <property type="match status" value="1"/>
</dbReference>
<evidence type="ECO:0000313" key="3">
    <source>
        <dbReference type="EMBL" id="NML44155.1"/>
    </source>
</evidence>
<dbReference type="EMBL" id="JABBFX010000001">
    <property type="protein sequence ID" value="NML44155.1"/>
    <property type="molecule type" value="Genomic_DNA"/>
</dbReference>
<keyword evidence="2" id="KW-0732">Signal</keyword>
<proteinExistence type="inferred from homology"/>
<dbReference type="PIRSF" id="PIRSF017082">
    <property type="entry name" value="YflP"/>
    <property type="match status" value="1"/>
</dbReference>
<comment type="similarity">
    <text evidence="1">Belongs to the UPF0065 (bug) family.</text>
</comment>
<comment type="caution">
    <text evidence="3">The sequence shown here is derived from an EMBL/GenBank/DDBJ whole genome shotgun (WGS) entry which is preliminary data.</text>
</comment>
<dbReference type="Pfam" id="PF03401">
    <property type="entry name" value="TctC"/>
    <property type="match status" value="1"/>
</dbReference>
<gene>
    <name evidence="3" type="ORF">HHL11_10370</name>
</gene>
<dbReference type="CDD" id="cd13578">
    <property type="entry name" value="PBP2_Bug27"/>
    <property type="match status" value="1"/>
</dbReference>
<dbReference type="AlphaFoldDB" id="A0A848H015"/>
<feature type="signal peptide" evidence="2">
    <location>
        <begin position="1"/>
        <end position="23"/>
    </location>
</feature>
<accession>A0A848H015</accession>
<evidence type="ECO:0000256" key="1">
    <source>
        <dbReference type="ARBA" id="ARBA00006987"/>
    </source>
</evidence>
<keyword evidence="4" id="KW-1185">Reference proteome</keyword>
<feature type="chain" id="PRO_5032623385" evidence="2">
    <location>
        <begin position="24"/>
        <end position="323"/>
    </location>
</feature>
<dbReference type="RefSeq" id="WP_169418310.1">
    <property type="nucleotide sequence ID" value="NZ_JABBFX010000001.1"/>
</dbReference>
<protein>
    <submittedName>
        <fullName evidence="3">Tripartite tricarboxylate transporter substrate binding protein</fullName>
    </submittedName>
</protein>
<sequence>MPMQRRHALAAIAAGALPAFAFAQSGWPNKPIKMVVPLTAGGPTDLLARILAQPLGERLGQTIVIDNRPGAGGDIGAEFVAHSEPDGYTLFLGTSGPLSINATLYGNLKFDPIKDFAPITLAADAPFVVVVNPKLPVKTLPELIAYAKAHPGKLNDGSVTGSAAHLATELFKRSVQLDFVHVSYKGAAVATTDLLAGQIDLSFASTPGVMGYIKAGKLRPLAVTSATRLKDLPDVPTVAEAGVAGYEASVWYGVLAPAGTPEAIVARLNTELTRILQDKKVLQQMAQNDFHPLGSTPAQFGAFIKSESDKWGKVVKAAGIKAG</sequence>
<dbReference type="SUPFAM" id="SSF53850">
    <property type="entry name" value="Periplasmic binding protein-like II"/>
    <property type="match status" value="1"/>
</dbReference>